<dbReference type="InParanoid" id="B0DZG9"/>
<keyword evidence="2" id="KW-1185">Reference proteome</keyword>
<accession>B0DZG9</accession>
<evidence type="ECO:0000313" key="2">
    <source>
        <dbReference type="Proteomes" id="UP000001194"/>
    </source>
</evidence>
<evidence type="ECO:0000313" key="1">
    <source>
        <dbReference type="EMBL" id="EDR00017.1"/>
    </source>
</evidence>
<sequence>MSSLCTVPGMRLTSLSDKAKQSANSAMSDLTSLRWSAVMSSPICTSSNIFSTQACRKGSVWRVKIVSSGWTSDALATGNTRHGVSAGVVLC</sequence>
<organism evidence="2">
    <name type="scientific">Laccaria bicolor (strain S238N-H82 / ATCC MYA-4686)</name>
    <name type="common">Bicoloured deceiver</name>
    <name type="synonym">Laccaria laccata var. bicolor</name>
    <dbReference type="NCBI Taxonomy" id="486041"/>
    <lineage>
        <taxon>Eukaryota</taxon>
        <taxon>Fungi</taxon>
        <taxon>Dikarya</taxon>
        <taxon>Basidiomycota</taxon>
        <taxon>Agaricomycotina</taxon>
        <taxon>Agaricomycetes</taxon>
        <taxon>Agaricomycetidae</taxon>
        <taxon>Agaricales</taxon>
        <taxon>Agaricineae</taxon>
        <taxon>Hydnangiaceae</taxon>
        <taxon>Laccaria</taxon>
    </lineage>
</organism>
<name>B0DZG9_LACBS</name>
<reference evidence="1 2" key="1">
    <citation type="journal article" date="2008" name="Nature">
        <title>The genome of Laccaria bicolor provides insights into mycorrhizal symbiosis.</title>
        <authorList>
            <person name="Martin F."/>
            <person name="Aerts A."/>
            <person name="Ahren D."/>
            <person name="Brun A."/>
            <person name="Danchin E.G.J."/>
            <person name="Duchaussoy F."/>
            <person name="Gibon J."/>
            <person name="Kohler A."/>
            <person name="Lindquist E."/>
            <person name="Pereda V."/>
            <person name="Salamov A."/>
            <person name="Shapiro H.J."/>
            <person name="Wuyts J."/>
            <person name="Blaudez D."/>
            <person name="Buee M."/>
            <person name="Brokstein P."/>
            <person name="Canbaeck B."/>
            <person name="Cohen D."/>
            <person name="Courty P.E."/>
            <person name="Coutinho P.M."/>
            <person name="Delaruelle C."/>
            <person name="Detter J.C."/>
            <person name="Deveau A."/>
            <person name="DiFazio S."/>
            <person name="Duplessis S."/>
            <person name="Fraissinet-Tachet L."/>
            <person name="Lucic E."/>
            <person name="Frey-Klett P."/>
            <person name="Fourrey C."/>
            <person name="Feussner I."/>
            <person name="Gay G."/>
            <person name="Grimwood J."/>
            <person name="Hoegger P.J."/>
            <person name="Jain P."/>
            <person name="Kilaru S."/>
            <person name="Labbe J."/>
            <person name="Lin Y.C."/>
            <person name="Legue V."/>
            <person name="Le Tacon F."/>
            <person name="Marmeisse R."/>
            <person name="Melayah D."/>
            <person name="Montanini B."/>
            <person name="Muratet M."/>
            <person name="Nehls U."/>
            <person name="Niculita-Hirzel H."/>
            <person name="Oudot-Le Secq M.P."/>
            <person name="Peter M."/>
            <person name="Quesneville H."/>
            <person name="Rajashekar B."/>
            <person name="Reich M."/>
            <person name="Rouhier N."/>
            <person name="Schmutz J."/>
            <person name="Yin T."/>
            <person name="Chalot M."/>
            <person name="Henrissat B."/>
            <person name="Kuees U."/>
            <person name="Lucas S."/>
            <person name="Van de Peer Y."/>
            <person name="Podila G.K."/>
            <person name="Polle A."/>
            <person name="Pukkila P.J."/>
            <person name="Richardson P.M."/>
            <person name="Rouze P."/>
            <person name="Sanders I.R."/>
            <person name="Stajich J.E."/>
            <person name="Tunlid A."/>
            <person name="Tuskan G."/>
            <person name="Grigoriev I.V."/>
        </authorList>
    </citation>
    <scope>NUCLEOTIDE SEQUENCE [LARGE SCALE GENOMIC DNA]</scope>
    <source>
        <strain evidence="2">S238N-H82 / ATCC MYA-4686</strain>
    </source>
</reference>
<dbReference type="EMBL" id="DS547155">
    <property type="protein sequence ID" value="EDR00017.1"/>
    <property type="molecule type" value="Genomic_DNA"/>
</dbReference>
<gene>
    <name evidence="1" type="ORF">LACBIDRAFT_314927</name>
</gene>
<dbReference type="KEGG" id="lbc:LACBIDRAFT_314927"/>
<dbReference type="OrthoDB" id="3041773at2759"/>
<dbReference type="RefSeq" id="XP_001889326.1">
    <property type="nucleotide sequence ID" value="XM_001889291.1"/>
</dbReference>
<dbReference type="GeneID" id="6084990"/>
<proteinExistence type="predicted"/>
<dbReference type="AlphaFoldDB" id="B0DZG9"/>
<dbReference type="HOGENOM" id="CLU_2427400_0_0_1"/>
<protein>
    <submittedName>
        <fullName evidence="1">Predicted protein</fullName>
    </submittedName>
</protein>
<dbReference type="Proteomes" id="UP000001194">
    <property type="component" value="Unassembled WGS sequence"/>
</dbReference>